<dbReference type="InterPro" id="IPR052102">
    <property type="entry name" value="Enkurin_domain-protein"/>
</dbReference>
<evidence type="ECO:0000256" key="1">
    <source>
        <dbReference type="ARBA" id="ARBA00004138"/>
    </source>
</evidence>
<feature type="domain" description="Enkurin" evidence="7">
    <location>
        <begin position="213"/>
        <end position="305"/>
    </location>
</feature>
<keyword evidence="4" id="KW-0206">Cytoskeleton</keyword>
<protein>
    <recommendedName>
        <fullName evidence="7">Enkurin domain-containing protein</fullName>
    </recommendedName>
</protein>
<dbReference type="PANTHER" id="PTHR21490:SF2">
    <property type="entry name" value="ENKURIN DOMAIN-CONTAINING PROTEIN 1"/>
    <property type="match status" value="1"/>
</dbReference>
<organism evidence="8 9">
    <name type="scientific">Phyllotreta striolata</name>
    <name type="common">Striped flea beetle</name>
    <name type="synonym">Crioceris striolata</name>
    <dbReference type="NCBI Taxonomy" id="444603"/>
    <lineage>
        <taxon>Eukaryota</taxon>
        <taxon>Metazoa</taxon>
        <taxon>Ecdysozoa</taxon>
        <taxon>Arthropoda</taxon>
        <taxon>Hexapoda</taxon>
        <taxon>Insecta</taxon>
        <taxon>Pterygota</taxon>
        <taxon>Neoptera</taxon>
        <taxon>Endopterygota</taxon>
        <taxon>Coleoptera</taxon>
        <taxon>Polyphaga</taxon>
        <taxon>Cucujiformia</taxon>
        <taxon>Chrysomeloidea</taxon>
        <taxon>Chrysomelidae</taxon>
        <taxon>Galerucinae</taxon>
        <taxon>Alticini</taxon>
        <taxon>Phyllotreta</taxon>
    </lineage>
</organism>
<dbReference type="InterPro" id="IPR027012">
    <property type="entry name" value="Enkurin_dom"/>
</dbReference>
<keyword evidence="5" id="KW-0966">Cell projection</keyword>
<keyword evidence="9" id="KW-1185">Reference proteome</keyword>
<dbReference type="GO" id="GO:0005929">
    <property type="term" value="C:cilium"/>
    <property type="evidence" value="ECO:0007669"/>
    <property type="project" value="UniProtKB-SubCell"/>
</dbReference>
<feature type="region of interest" description="Disordered" evidence="6">
    <location>
        <begin position="59"/>
        <end position="123"/>
    </location>
</feature>
<evidence type="ECO:0000313" key="9">
    <source>
        <dbReference type="Proteomes" id="UP001153712"/>
    </source>
</evidence>
<dbReference type="Pfam" id="PF13864">
    <property type="entry name" value="Enkurin"/>
    <property type="match status" value="1"/>
</dbReference>
<dbReference type="EMBL" id="OU900095">
    <property type="protein sequence ID" value="CAH1168817.1"/>
    <property type="molecule type" value="Genomic_DNA"/>
</dbReference>
<evidence type="ECO:0000313" key="8">
    <source>
        <dbReference type="EMBL" id="CAH1168817.1"/>
    </source>
</evidence>
<name>A0A9P0DVN8_PHYSR</name>
<accession>A0A9P0DVN8</accession>
<dbReference type="Proteomes" id="UP001153712">
    <property type="component" value="Chromosome 2"/>
</dbReference>
<comment type="subcellular location">
    <subcellularLocation>
        <location evidence="1">Cell projection</location>
        <location evidence="1">Cilium</location>
    </subcellularLocation>
    <subcellularLocation>
        <location evidence="2">Cytoplasm</location>
        <location evidence="2">Cytoskeleton</location>
    </subcellularLocation>
</comment>
<evidence type="ECO:0000256" key="3">
    <source>
        <dbReference type="ARBA" id="ARBA00022490"/>
    </source>
</evidence>
<keyword evidence="3" id="KW-0963">Cytoplasm</keyword>
<dbReference type="OrthoDB" id="10264920at2759"/>
<feature type="compositionally biased region" description="Basic and acidic residues" evidence="6">
    <location>
        <begin position="92"/>
        <end position="101"/>
    </location>
</feature>
<dbReference type="PANTHER" id="PTHR21490">
    <property type="entry name" value="ENKURIN-RELATED"/>
    <property type="match status" value="1"/>
</dbReference>
<evidence type="ECO:0000256" key="6">
    <source>
        <dbReference type="SAM" id="MobiDB-lite"/>
    </source>
</evidence>
<evidence type="ECO:0000259" key="7">
    <source>
        <dbReference type="PROSITE" id="PS51665"/>
    </source>
</evidence>
<feature type="compositionally biased region" description="Basic and acidic residues" evidence="6">
    <location>
        <begin position="176"/>
        <end position="185"/>
    </location>
</feature>
<dbReference type="PROSITE" id="PS51665">
    <property type="entry name" value="ENKURIN"/>
    <property type="match status" value="1"/>
</dbReference>
<dbReference type="AlphaFoldDB" id="A0A9P0DVN8"/>
<feature type="region of interest" description="Disordered" evidence="6">
    <location>
        <begin position="156"/>
        <end position="245"/>
    </location>
</feature>
<proteinExistence type="predicted"/>
<gene>
    <name evidence="8" type="ORF">PHYEVI_LOCUS5400</name>
</gene>
<evidence type="ECO:0000256" key="4">
    <source>
        <dbReference type="ARBA" id="ARBA00023212"/>
    </source>
</evidence>
<evidence type="ECO:0000256" key="2">
    <source>
        <dbReference type="ARBA" id="ARBA00004245"/>
    </source>
</evidence>
<sequence length="308" mass="34570">MKNYENNQYSTKPQSTRNFIKENFLNIKSIQRIIRMNKGSKLKLVKGDKFQNVPNWTADYSGDVPPRGEVPTKVEPAKKAVPLKARNTENVTKQRQEEKPKKGAKGGAGAPGAPAGAAGAPAGGGQVFLHRSIQTECTSDTTKLYETGTIKFATSSAKLKNKPPPMEGDSLEAEEYDNKKRDYVKENMSNLKPKPVKPSPVKIHADPPPTYQKGVLPKYLQDKKTENTEDDDQCPPGHVLLPESERKETLRVLRQSYADRIQELNCLPVRSDTLRVRKKKMEIEEELKKIDSGIKVFQRPKVYVKINS</sequence>
<reference evidence="8" key="1">
    <citation type="submission" date="2022-01" db="EMBL/GenBank/DDBJ databases">
        <authorList>
            <person name="King R."/>
        </authorList>
    </citation>
    <scope>NUCLEOTIDE SEQUENCE</scope>
</reference>
<feature type="compositionally biased region" description="Low complexity" evidence="6">
    <location>
        <begin position="111"/>
        <end position="120"/>
    </location>
</feature>
<dbReference type="GO" id="GO:0005881">
    <property type="term" value="C:cytoplasmic microtubule"/>
    <property type="evidence" value="ECO:0007669"/>
    <property type="project" value="TreeGrafter"/>
</dbReference>
<evidence type="ECO:0000256" key="5">
    <source>
        <dbReference type="ARBA" id="ARBA00023273"/>
    </source>
</evidence>